<proteinExistence type="inferred from homology"/>
<organism evidence="5 6">
    <name type="scientific">Actinocrispum wychmicini</name>
    <dbReference type="NCBI Taxonomy" id="1213861"/>
    <lineage>
        <taxon>Bacteria</taxon>
        <taxon>Bacillati</taxon>
        <taxon>Actinomycetota</taxon>
        <taxon>Actinomycetes</taxon>
        <taxon>Pseudonocardiales</taxon>
        <taxon>Pseudonocardiaceae</taxon>
        <taxon>Actinocrispum</taxon>
    </lineage>
</organism>
<reference evidence="5 6" key="1">
    <citation type="submission" date="2019-03" db="EMBL/GenBank/DDBJ databases">
        <title>Genomic Encyclopedia of Type Strains, Phase IV (KMG-IV): sequencing the most valuable type-strain genomes for metagenomic binning, comparative biology and taxonomic classification.</title>
        <authorList>
            <person name="Goeker M."/>
        </authorList>
    </citation>
    <scope>NUCLEOTIDE SEQUENCE [LARGE SCALE GENOMIC DNA]</scope>
    <source>
        <strain evidence="5 6">DSM 45934</strain>
    </source>
</reference>
<dbReference type="RefSeq" id="WP_132123925.1">
    <property type="nucleotide sequence ID" value="NZ_SLWS01000011.1"/>
</dbReference>
<dbReference type="EMBL" id="SLWS01000011">
    <property type="protein sequence ID" value="TCO52957.1"/>
    <property type="molecule type" value="Genomic_DNA"/>
</dbReference>
<evidence type="ECO:0000256" key="4">
    <source>
        <dbReference type="ARBA" id="ARBA00023186"/>
    </source>
</evidence>
<protein>
    <submittedName>
        <fullName evidence="5">ESAT-6 protein secretion system EspG family protein</fullName>
    </submittedName>
</protein>
<evidence type="ECO:0000256" key="3">
    <source>
        <dbReference type="ARBA" id="ARBA00022490"/>
    </source>
</evidence>
<dbReference type="Proteomes" id="UP000295680">
    <property type="component" value="Unassembled WGS sequence"/>
</dbReference>
<dbReference type="Pfam" id="PF14011">
    <property type="entry name" value="ESX-1_EspG"/>
    <property type="match status" value="1"/>
</dbReference>
<dbReference type="InterPro" id="IPR025734">
    <property type="entry name" value="EspG"/>
</dbReference>
<keyword evidence="3" id="KW-0963">Cytoplasm</keyword>
<evidence type="ECO:0000313" key="5">
    <source>
        <dbReference type="EMBL" id="TCO52957.1"/>
    </source>
</evidence>
<comment type="similarity">
    <text evidence="2">Belongs to the EspG family.</text>
</comment>
<evidence type="ECO:0000256" key="1">
    <source>
        <dbReference type="ARBA" id="ARBA00004496"/>
    </source>
</evidence>
<gene>
    <name evidence="5" type="ORF">EV192_111151</name>
</gene>
<dbReference type="AlphaFoldDB" id="A0A4R2J532"/>
<name>A0A4R2J532_9PSEU</name>
<sequence length="256" mass="27159">MARCTPTARGVVLSHLEFDLLWDDLSGQTPPYPLEVPSHGVTMAERDALGAKVFATLENAGLTDGEEVAPGLRELVELLNRPTRSVDALVFGEKAWRVLAAGTGERAVLAVLDDNELTLEPARPDRLVAAAMHVIGDLPAGPGEPVRMPREALSAAMEAYARSGYNGFERVLAAAHVTGRAARAVITLVDSERTGAGQAAANGPDGRSPIVSWYDTATGRYAVTVEAVGNELLATLTPADGTWISRRLTELLDQVI</sequence>
<comment type="subcellular location">
    <subcellularLocation>
        <location evidence="1">Cytoplasm</location>
    </subcellularLocation>
</comment>
<keyword evidence="4" id="KW-0143">Chaperone</keyword>
<dbReference type="OrthoDB" id="5175124at2"/>
<evidence type="ECO:0000313" key="6">
    <source>
        <dbReference type="Proteomes" id="UP000295680"/>
    </source>
</evidence>
<keyword evidence="6" id="KW-1185">Reference proteome</keyword>
<comment type="caution">
    <text evidence="5">The sequence shown here is derived from an EMBL/GenBank/DDBJ whole genome shotgun (WGS) entry which is preliminary data.</text>
</comment>
<accession>A0A4R2J532</accession>
<evidence type="ECO:0000256" key="2">
    <source>
        <dbReference type="ARBA" id="ARBA00006411"/>
    </source>
</evidence>